<dbReference type="Proteomes" id="UP001272987">
    <property type="component" value="Unassembled WGS sequence"/>
</dbReference>
<gene>
    <name evidence="2" type="ORF">PV399_18165</name>
    <name evidence="3" type="ORF">PV666_01210</name>
</gene>
<dbReference type="EMBL" id="JARAWC010000012">
    <property type="protein sequence ID" value="MDX2961627.1"/>
    <property type="molecule type" value="Genomic_DNA"/>
</dbReference>
<evidence type="ECO:0000313" key="5">
    <source>
        <dbReference type="Proteomes" id="UP001282288"/>
    </source>
</evidence>
<dbReference type="Proteomes" id="UP001282288">
    <property type="component" value="Unassembled WGS sequence"/>
</dbReference>
<keyword evidence="1" id="KW-1133">Transmembrane helix</keyword>
<evidence type="ECO:0000313" key="4">
    <source>
        <dbReference type="Proteomes" id="UP001272987"/>
    </source>
</evidence>
<evidence type="ECO:0000313" key="3">
    <source>
        <dbReference type="EMBL" id="MDX3016505.1"/>
    </source>
</evidence>
<organism evidence="2 5">
    <name type="scientific">Streptomyces acidiscabies</name>
    <dbReference type="NCBI Taxonomy" id="42234"/>
    <lineage>
        <taxon>Bacteria</taxon>
        <taxon>Bacillati</taxon>
        <taxon>Actinomycetota</taxon>
        <taxon>Actinomycetes</taxon>
        <taxon>Kitasatosporales</taxon>
        <taxon>Streptomycetaceae</taxon>
        <taxon>Streptomyces</taxon>
    </lineage>
</organism>
<reference evidence="2 4" key="1">
    <citation type="journal article" date="2023" name="Microb. Genom.">
        <title>Mesoterricola silvestris gen. nov., sp. nov., Mesoterricola sediminis sp. nov., Geothrix oryzae sp. nov., Geothrix edaphica sp. nov., Geothrix rubra sp. nov., and Geothrix limicola sp. nov., six novel members of Acidobacteriota isolated from soils.</title>
        <authorList>
            <person name="Weisberg A.J."/>
            <person name="Pearce E."/>
            <person name="Kramer C.G."/>
            <person name="Chang J.H."/>
            <person name="Clarke C.R."/>
        </authorList>
    </citation>
    <scope>NUCLEOTIDE SEQUENCE</scope>
    <source>
        <strain evidence="3 4">NB05-1H</strain>
        <strain evidence="2">NRRL_B-16521</strain>
    </source>
</reference>
<dbReference type="GeneID" id="69804435"/>
<dbReference type="AlphaFoldDB" id="A0AAP6BBW0"/>
<sequence length="181" mass="19043">MAVPHHLRPEDRADFEETLRLALVRTGQRALKEQALADADVISAAAGAEYAAYVAVRQDASRRPAAQSTALAALAVLTPIISATSAVFLLLAGYILQLADASAPLPASLITAGWFLGVIAVLSTLIAVAAVFRTAIQTRRGPASPADIEQARLEWKRALLERGLVPYLSGSGDNSGRSSRS</sequence>
<comment type="caution">
    <text evidence="2">The sequence shown here is derived from an EMBL/GenBank/DDBJ whole genome shotgun (WGS) entry which is preliminary data.</text>
</comment>
<proteinExistence type="predicted"/>
<keyword evidence="4" id="KW-1185">Reference proteome</keyword>
<feature type="transmembrane region" description="Helical" evidence="1">
    <location>
        <begin position="108"/>
        <end position="132"/>
    </location>
</feature>
<name>A0AAP6BBW0_9ACTN</name>
<evidence type="ECO:0000313" key="2">
    <source>
        <dbReference type="EMBL" id="MDX2961627.1"/>
    </source>
</evidence>
<dbReference type="EMBL" id="JARAWP010000001">
    <property type="protein sequence ID" value="MDX3016505.1"/>
    <property type="molecule type" value="Genomic_DNA"/>
</dbReference>
<evidence type="ECO:0008006" key="6">
    <source>
        <dbReference type="Google" id="ProtNLM"/>
    </source>
</evidence>
<keyword evidence="1" id="KW-0812">Transmembrane</keyword>
<keyword evidence="1" id="KW-0472">Membrane</keyword>
<dbReference type="RefSeq" id="WP_010351596.1">
    <property type="nucleotide sequence ID" value="NZ_BCML01000033.1"/>
</dbReference>
<evidence type="ECO:0000256" key="1">
    <source>
        <dbReference type="SAM" id="Phobius"/>
    </source>
</evidence>
<feature type="transmembrane region" description="Helical" evidence="1">
    <location>
        <begin position="71"/>
        <end position="96"/>
    </location>
</feature>
<accession>A0AAP6BBW0</accession>
<protein>
    <recommendedName>
        <fullName evidence="6">Transmembrane protein</fullName>
    </recommendedName>
</protein>